<dbReference type="EMBL" id="JAUHTQ010000023">
    <property type="protein sequence ID" value="MDN4495487.1"/>
    <property type="molecule type" value="Genomic_DNA"/>
</dbReference>
<evidence type="ECO:0000313" key="2">
    <source>
        <dbReference type="Proteomes" id="UP001172743"/>
    </source>
</evidence>
<dbReference type="RefSeq" id="WP_301139797.1">
    <property type="nucleotide sequence ID" value="NZ_JAUHTQ010000023.1"/>
</dbReference>
<dbReference type="Proteomes" id="UP001172743">
    <property type="component" value="Unassembled WGS sequence"/>
</dbReference>
<proteinExistence type="predicted"/>
<evidence type="ECO:0000313" key="1">
    <source>
        <dbReference type="EMBL" id="MDN4495487.1"/>
    </source>
</evidence>
<sequence>MKRVFEMWFDAKIIELHTYVKNSKAELGKNGVRIQSSKKDGDFTIYTVVEKGIVSEKRYSNIALRNHCEEEIKRLLGLTE</sequence>
<name>A0ABT8GVS6_9BACL</name>
<dbReference type="Pfam" id="PF26325">
    <property type="entry name" value="YhjD"/>
    <property type="match status" value="1"/>
</dbReference>
<comment type="caution">
    <text evidence="1">The sequence shown here is derived from an EMBL/GenBank/DDBJ whole genome shotgun (WGS) entry which is preliminary data.</text>
</comment>
<reference evidence="1" key="1">
    <citation type="submission" date="2023-07" db="EMBL/GenBank/DDBJ databases">
        <title>Ureibacillus sp. isolated from freshwater well.</title>
        <authorList>
            <person name="Kirdat K."/>
            <person name="Bhatt A."/>
            <person name="Teware R."/>
            <person name="Bhavsar Y."/>
            <person name="Yadav A."/>
        </authorList>
    </citation>
    <scope>NUCLEOTIDE SEQUENCE</scope>
    <source>
        <strain evidence="1">BA0131</strain>
    </source>
</reference>
<gene>
    <name evidence="1" type="ORF">QYB95_18245</name>
</gene>
<keyword evidence="2" id="KW-1185">Reference proteome</keyword>
<organism evidence="1 2">
    <name type="scientific">Ureibacillus aquaedulcis</name>
    <dbReference type="NCBI Taxonomy" id="3058421"/>
    <lineage>
        <taxon>Bacteria</taxon>
        <taxon>Bacillati</taxon>
        <taxon>Bacillota</taxon>
        <taxon>Bacilli</taxon>
        <taxon>Bacillales</taxon>
        <taxon>Caryophanaceae</taxon>
        <taxon>Ureibacillus</taxon>
    </lineage>
</organism>
<accession>A0ABT8GVS6</accession>
<dbReference type="InterPro" id="IPR058600">
    <property type="entry name" value="YhjD-like"/>
</dbReference>
<protein>
    <submittedName>
        <fullName evidence="1">Uncharacterized protein</fullName>
    </submittedName>
</protein>